<reference evidence="1 2" key="1">
    <citation type="journal article" date="2018" name="Mol. Biol. Evol.">
        <title>Broad Genomic Sampling Reveals a Smut Pathogenic Ancestry of the Fungal Clade Ustilaginomycotina.</title>
        <authorList>
            <person name="Kijpornyongpan T."/>
            <person name="Mondo S.J."/>
            <person name="Barry K."/>
            <person name="Sandor L."/>
            <person name="Lee J."/>
            <person name="Lipzen A."/>
            <person name="Pangilinan J."/>
            <person name="LaButti K."/>
            <person name="Hainaut M."/>
            <person name="Henrissat B."/>
            <person name="Grigoriev I.V."/>
            <person name="Spatafora J.W."/>
            <person name="Aime M.C."/>
        </authorList>
    </citation>
    <scope>NUCLEOTIDE SEQUENCE [LARGE SCALE GENOMIC DNA]</scope>
    <source>
        <strain evidence="1 2">SA 807</strain>
    </source>
</reference>
<organism evidence="1 2">
    <name type="scientific">Violaceomyces palustris</name>
    <dbReference type="NCBI Taxonomy" id="1673888"/>
    <lineage>
        <taxon>Eukaryota</taxon>
        <taxon>Fungi</taxon>
        <taxon>Dikarya</taxon>
        <taxon>Basidiomycota</taxon>
        <taxon>Ustilaginomycotina</taxon>
        <taxon>Ustilaginomycetes</taxon>
        <taxon>Violaceomycetales</taxon>
        <taxon>Violaceomycetaceae</taxon>
        <taxon>Violaceomyces</taxon>
    </lineage>
</organism>
<evidence type="ECO:0000313" key="1">
    <source>
        <dbReference type="EMBL" id="PWN47382.1"/>
    </source>
</evidence>
<evidence type="ECO:0000313" key="2">
    <source>
        <dbReference type="Proteomes" id="UP000245626"/>
    </source>
</evidence>
<name>A0ACD0NNM5_9BASI</name>
<protein>
    <submittedName>
        <fullName evidence="1">Uncharacterized protein</fullName>
    </submittedName>
</protein>
<proteinExistence type="predicted"/>
<keyword evidence="2" id="KW-1185">Reference proteome</keyword>
<dbReference type="EMBL" id="KZ820448">
    <property type="protein sequence ID" value="PWN47382.1"/>
    <property type="molecule type" value="Genomic_DNA"/>
</dbReference>
<accession>A0ACD0NNM5</accession>
<dbReference type="Proteomes" id="UP000245626">
    <property type="component" value="Unassembled WGS sequence"/>
</dbReference>
<gene>
    <name evidence="1" type="ORF">IE53DRAFT_382164</name>
</gene>
<sequence>MKATMRLVSALSLCSLAAYGAPSWGGSDTVGQLAFNNGFQSTSFQWLTKAIGHVASRFGSPTADRTIWEIINSEEEFKQLAHVFNYSSDATKKLLDAKDGKLTMFAPVNWHKERDPHHRDPHHGVGEGMDESELGLAHASAAWSRLGSQISSYEAEERDLDEGRRERRRSMIRHLVDAVARYHLVRSDRVIDAKTLADNSSVATYLNTEKSGYRFNDGTDWRVRTGKSLFPLPSIKLNFYSPIVKPDIEASNGLIHAIKYPLLPPPDVLQSLFFGHASFSSSTSALQKVHAAQYLSYRPYHHGHHGGHHGNHTSFDGPAPSSAGSTPSFDGPSPSSAGSTPSLAGSAPWFTGSTPSFTGVPAETIFVPTNLAWLRLPFGLRAYLLSPFGYHRLQQIFMLHSLPFDIVYADFVHHVAGKHHGKPSEPTLITTKEANVTKYTFDSVLPALDGEEGKYEQVDVAVYRYKILPGGRGPLQTRITVQEVPVLFQDIPANNGVFHAIDRFIKPKGHPKVGLWAQIAQDARLAGFGSVDLEREAALDLW</sequence>